<dbReference type="PANTHER" id="PTHR31251">
    <property type="entry name" value="SQUAMOSA PROMOTER-BINDING-LIKE PROTEIN 4"/>
    <property type="match status" value="1"/>
</dbReference>
<keyword evidence="2" id="KW-0863">Zinc-finger</keyword>
<comment type="caution">
    <text evidence="6">The sequence shown here is derived from an EMBL/GenBank/DDBJ whole genome shotgun (WGS) entry which is preliminary data.</text>
</comment>
<keyword evidence="7" id="KW-1185">Reference proteome</keyword>
<organism evidence="6 7">
    <name type="scientific">Coccomyxa viridis</name>
    <dbReference type="NCBI Taxonomy" id="1274662"/>
    <lineage>
        <taxon>Eukaryota</taxon>
        <taxon>Viridiplantae</taxon>
        <taxon>Chlorophyta</taxon>
        <taxon>core chlorophytes</taxon>
        <taxon>Trebouxiophyceae</taxon>
        <taxon>Trebouxiophyceae incertae sedis</taxon>
        <taxon>Coccomyxaceae</taxon>
        <taxon>Coccomyxa</taxon>
    </lineage>
</organism>
<feature type="domain" description="SBP-type" evidence="5">
    <location>
        <begin position="101"/>
        <end position="178"/>
    </location>
</feature>
<evidence type="ECO:0000259" key="5">
    <source>
        <dbReference type="PROSITE" id="PS51141"/>
    </source>
</evidence>
<dbReference type="Gene3D" id="1.25.40.20">
    <property type="entry name" value="Ankyrin repeat-containing domain"/>
    <property type="match status" value="1"/>
</dbReference>
<gene>
    <name evidence="6" type="primary">g1437</name>
    <name evidence="6" type="ORF">VP750_LOCUS1236</name>
</gene>
<evidence type="ECO:0000313" key="6">
    <source>
        <dbReference type="EMBL" id="CAL5219577.1"/>
    </source>
</evidence>
<dbReference type="InterPro" id="IPR044817">
    <property type="entry name" value="SBP-like"/>
</dbReference>
<feature type="region of interest" description="Disordered" evidence="4">
    <location>
        <begin position="48"/>
        <end position="103"/>
    </location>
</feature>
<dbReference type="Pfam" id="PF03110">
    <property type="entry name" value="SBP"/>
    <property type="match status" value="1"/>
</dbReference>
<dbReference type="InterPro" id="IPR036770">
    <property type="entry name" value="Ankyrin_rpt-contain_sf"/>
</dbReference>
<reference evidence="6 7" key="1">
    <citation type="submission" date="2024-06" db="EMBL/GenBank/DDBJ databases">
        <authorList>
            <person name="Kraege A."/>
            <person name="Thomma B."/>
        </authorList>
    </citation>
    <scope>NUCLEOTIDE SEQUENCE [LARGE SCALE GENOMIC DNA]</scope>
</reference>
<name>A0ABP1FNF5_9CHLO</name>
<dbReference type="EMBL" id="CAXHTA020000002">
    <property type="protein sequence ID" value="CAL5219577.1"/>
    <property type="molecule type" value="Genomic_DNA"/>
</dbReference>
<dbReference type="PROSITE" id="PS51141">
    <property type="entry name" value="ZF_SBP"/>
    <property type="match status" value="1"/>
</dbReference>
<keyword evidence="3" id="KW-0862">Zinc</keyword>
<feature type="compositionally biased region" description="Low complexity" evidence="4">
    <location>
        <begin position="48"/>
        <end position="60"/>
    </location>
</feature>
<keyword evidence="1" id="KW-0479">Metal-binding</keyword>
<evidence type="ECO:0000256" key="4">
    <source>
        <dbReference type="SAM" id="MobiDB-lite"/>
    </source>
</evidence>
<protein>
    <submittedName>
        <fullName evidence="6">G1437 protein</fullName>
    </submittedName>
</protein>
<evidence type="ECO:0000256" key="2">
    <source>
        <dbReference type="ARBA" id="ARBA00022771"/>
    </source>
</evidence>
<feature type="compositionally biased region" description="Polar residues" evidence="4">
    <location>
        <begin position="70"/>
        <end position="80"/>
    </location>
</feature>
<dbReference type="PANTHER" id="PTHR31251:SF169">
    <property type="entry name" value="SQUAMOSA PROMOTER-BINDING-LIKE PROTEIN 8"/>
    <property type="match status" value="1"/>
</dbReference>
<evidence type="ECO:0000256" key="1">
    <source>
        <dbReference type="ARBA" id="ARBA00022723"/>
    </source>
</evidence>
<dbReference type="SUPFAM" id="SSF103612">
    <property type="entry name" value="SBT domain"/>
    <property type="match status" value="1"/>
</dbReference>
<evidence type="ECO:0000313" key="7">
    <source>
        <dbReference type="Proteomes" id="UP001497392"/>
    </source>
</evidence>
<proteinExistence type="predicted"/>
<dbReference type="InterPro" id="IPR004333">
    <property type="entry name" value="SBP_dom"/>
</dbReference>
<dbReference type="Gene3D" id="4.10.1100.10">
    <property type="entry name" value="Transcription factor, SBP-box domain"/>
    <property type="match status" value="1"/>
</dbReference>
<evidence type="ECO:0000256" key="3">
    <source>
        <dbReference type="ARBA" id="ARBA00022833"/>
    </source>
</evidence>
<accession>A0ABP1FNF5</accession>
<dbReference type="Proteomes" id="UP001497392">
    <property type="component" value="Unassembled WGS sequence"/>
</dbReference>
<dbReference type="SUPFAM" id="SSF48403">
    <property type="entry name" value="Ankyrin repeat"/>
    <property type="match status" value="1"/>
</dbReference>
<sequence>MKGDEATWNLADWSWDSQTFTAVPRNSNSAAPAQCGAPKRQKLQDLAACEAQPASPAASQHGSGDVPCNSHDTPASTSGGQAVLQAEPASSLHSKQAPSGGPSCQVEGCDRDLDVLSAYHQKCRICDVHIKAPSFMRAGLLQRFCQRCGRCHELGAFEGTRRSCRAQLAKHNARRRRQAGSNLSVEDLQKAQSGFQESLLLPSIPSRVPSPASYSYQGMFAPEVAFGMPEGSMQGSGPMAMSSMDQALMQMGHPAGPAPASHMYGFEQPGGLPGSGATLSSHMAVQPITPSAALQAGLPPAAAYQANSLVVRLSLKIFNCTPGELPQGLRDQLCSWLCATPAGAEGYIRPGCVHLTIMARRGAERQGGSSDANDGIMTLVERMLEQPAGLWHSKRVLMQSDDELALIEDGSLQSIQSIGDAEGSHDVVRDLPHLCEIHPRVLFVPSTSEHPCILHVLGQGLDAESSKLLARADGAFLDIKVEAEARFGAQTELRLRVQSSKPGLLWLEAQKDGLLSTARPVVLLPASHAKLAAEVAHLVSQPAELERHASQSVQKDSNSRRHCGDESLREACCDDFLADLGLVLSQGTHSSSAAADLAHAWQSCLQDRQDASSGCSGCAAAGEPAPLVVRVARNLLAFACDAGAPALASFLLPTASMGCTSAAALVHALEGGDNRGRCSLLHRALRSNCSAMVEGLLSWGAQTGYQWQADVKDASGLTPLHLAAIAPDESLAEKLLKACRCSAAAWFTASAADGLTPAHFAARLSRHGQNARLLLLAQADEGSFTCSKAGGCGCTCGENCTCSITGVCRCAAASESHCCSHLPAAQKTVATVAPVASPEGAA</sequence>
<dbReference type="InterPro" id="IPR036893">
    <property type="entry name" value="SBP_sf"/>
</dbReference>